<feature type="transmembrane region" description="Helical" evidence="2">
    <location>
        <begin position="157"/>
        <end position="182"/>
    </location>
</feature>
<name>A0ABR3EYT9_9AGAR</name>
<dbReference type="EMBL" id="JBAHYK010001415">
    <property type="protein sequence ID" value="KAL0568096.1"/>
    <property type="molecule type" value="Genomic_DNA"/>
</dbReference>
<feature type="region of interest" description="Disordered" evidence="1">
    <location>
        <begin position="336"/>
        <end position="375"/>
    </location>
</feature>
<feature type="domain" description="DUF6534" evidence="3">
    <location>
        <begin position="204"/>
        <end position="311"/>
    </location>
</feature>
<organism evidence="4 5">
    <name type="scientific">Marasmius crinis-equi</name>
    <dbReference type="NCBI Taxonomy" id="585013"/>
    <lineage>
        <taxon>Eukaryota</taxon>
        <taxon>Fungi</taxon>
        <taxon>Dikarya</taxon>
        <taxon>Basidiomycota</taxon>
        <taxon>Agaricomycotina</taxon>
        <taxon>Agaricomycetes</taxon>
        <taxon>Agaricomycetidae</taxon>
        <taxon>Agaricales</taxon>
        <taxon>Marasmiineae</taxon>
        <taxon>Marasmiaceae</taxon>
        <taxon>Marasmius</taxon>
    </lineage>
</organism>
<gene>
    <name evidence="4" type="ORF">V5O48_013896</name>
</gene>
<evidence type="ECO:0000313" key="5">
    <source>
        <dbReference type="Proteomes" id="UP001465976"/>
    </source>
</evidence>
<keyword evidence="2" id="KW-0812">Transmembrane</keyword>
<dbReference type="Pfam" id="PF20152">
    <property type="entry name" value="DUF6534"/>
    <property type="match status" value="1"/>
</dbReference>
<comment type="caution">
    <text evidence="4">The sequence shown here is derived from an EMBL/GenBank/DDBJ whole genome shotgun (WGS) entry which is preliminary data.</text>
</comment>
<evidence type="ECO:0000259" key="3">
    <source>
        <dbReference type="Pfam" id="PF20152"/>
    </source>
</evidence>
<evidence type="ECO:0000313" key="4">
    <source>
        <dbReference type="EMBL" id="KAL0568096.1"/>
    </source>
</evidence>
<keyword evidence="2" id="KW-0472">Membrane</keyword>
<feature type="transmembrane region" description="Helical" evidence="2">
    <location>
        <begin position="62"/>
        <end position="86"/>
    </location>
</feature>
<dbReference type="PANTHER" id="PTHR40465">
    <property type="entry name" value="CHROMOSOME 1, WHOLE GENOME SHOTGUN SEQUENCE"/>
    <property type="match status" value="1"/>
</dbReference>
<keyword evidence="2" id="KW-1133">Transmembrane helix</keyword>
<sequence>MSSSGTEGNVGSPSPVIAADTVTAIGPIFIANLINWMLMGTLVMQVYTYYLRFAKDRLWIRLLVAILFTLDVAHTFLLTAHGWFFAVEIWGHPERLDELPWPVQVISLAGGTSRYPFSRIVVHIKMTEDHQILVSIMVQIFYAWRIWLLSKTKLLRVLAVLIVMLALMQGLAAIVSGLVLLIGGPTQENLIRLHPGFSVWLAGSLTTDILITGCMTHILYKARADTRYLNSETMLTRMINNTVQTGAITVICAAVDLALFTKYVNTNYHYVPCVQFLLSSSVDPDGKPEKRAYILGKLYSNSLMLNLNLRKPQNLSSASFTTGVSDTLPMHYFRSADNTGRKTASSSRGVRTTKLEPEQSVIGSVIPSHGQHENDVAKLDRSSLEPNMPTPVNIRIHTVTTSQQDHRPDRDAED</sequence>
<dbReference type="PANTHER" id="PTHR40465:SF1">
    <property type="entry name" value="DUF6534 DOMAIN-CONTAINING PROTEIN"/>
    <property type="match status" value="1"/>
</dbReference>
<keyword evidence="5" id="KW-1185">Reference proteome</keyword>
<proteinExistence type="predicted"/>
<dbReference type="InterPro" id="IPR045339">
    <property type="entry name" value="DUF6534"/>
</dbReference>
<dbReference type="Proteomes" id="UP001465976">
    <property type="component" value="Unassembled WGS sequence"/>
</dbReference>
<accession>A0ABR3EYT9</accession>
<feature type="transmembrane region" description="Helical" evidence="2">
    <location>
        <begin position="132"/>
        <end position="150"/>
    </location>
</feature>
<evidence type="ECO:0000256" key="1">
    <source>
        <dbReference type="SAM" id="MobiDB-lite"/>
    </source>
</evidence>
<feature type="transmembrane region" description="Helical" evidence="2">
    <location>
        <begin position="197"/>
        <end position="220"/>
    </location>
</feature>
<reference evidence="4 5" key="1">
    <citation type="submission" date="2024-02" db="EMBL/GenBank/DDBJ databases">
        <title>A draft genome for the cacao thread blight pathogen Marasmius crinis-equi.</title>
        <authorList>
            <person name="Cohen S.P."/>
            <person name="Baruah I.K."/>
            <person name="Amoako-Attah I."/>
            <person name="Bukari Y."/>
            <person name="Meinhardt L.W."/>
            <person name="Bailey B.A."/>
        </authorList>
    </citation>
    <scope>NUCLEOTIDE SEQUENCE [LARGE SCALE GENOMIC DNA]</scope>
    <source>
        <strain evidence="4 5">GH-76</strain>
    </source>
</reference>
<feature type="compositionally biased region" description="Polar residues" evidence="1">
    <location>
        <begin position="336"/>
        <end position="350"/>
    </location>
</feature>
<evidence type="ECO:0000256" key="2">
    <source>
        <dbReference type="SAM" id="Phobius"/>
    </source>
</evidence>
<protein>
    <recommendedName>
        <fullName evidence="3">DUF6534 domain-containing protein</fullName>
    </recommendedName>
</protein>